<evidence type="ECO:0000256" key="1">
    <source>
        <dbReference type="SAM" id="MobiDB-lite"/>
    </source>
</evidence>
<accession>A0A6M3XKP2</accession>
<evidence type="ECO:0008006" key="3">
    <source>
        <dbReference type="Google" id="ProtNLM"/>
    </source>
</evidence>
<organism evidence="2">
    <name type="scientific">viral metagenome</name>
    <dbReference type="NCBI Taxonomy" id="1070528"/>
    <lineage>
        <taxon>unclassified sequences</taxon>
        <taxon>metagenomes</taxon>
        <taxon>organismal metagenomes</taxon>
    </lineage>
</organism>
<protein>
    <recommendedName>
        <fullName evidence="3">Lipoprotein</fullName>
    </recommendedName>
</protein>
<evidence type="ECO:0000313" key="2">
    <source>
        <dbReference type="EMBL" id="QJH98550.1"/>
    </source>
</evidence>
<feature type="region of interest" description="Disordered" evidence="1">
    <location>
        <begin position="73"/>
        <end position="92"/>
    </location>
</feature>
<dbReference type="AlphaFoldDB" id="A0A6M3XKP2"/>
<dbReference type="PROSITE" id="PS51257">
    <property type="entry name" value="PROKAR_LIPOPROTEIN"/>
    <property type="match status" value="1"/>
</dbReference>
<reference evidence="2" key="1">
    <citation type="submission" date="2020-03" db="EMBL/GenBank/DDBJ databases">
        <title>The deep terrestrial virosphere.</title>
        <authorList>
            <person name="Holmfeldt K."/>
            <person name="Nilsson E."/>
            <person name="Simone D."/>
            <person name="Lopez-Fernandez M."/>
            <person name="Wu X."/>
            <person name="de Brujin I."/>
            <person name="Lundin D."/>
            <person name="Andersson A."/>
            <person name="Bertilsson S."/>
            <person name="Dopson M."/>
        </authorList>
    </citation>
    <scope>NUCLEOTIDE SEQUENCE</scope>
    <source>
        <strain evidence="2">TM448B01340</strain>
    </source>
</reference>
<dbReference type="EMBL" id="MT144740">
    <property type="protein sequence ID" value="QJH98550.1"/>
    <property type="molecule type" value="Genomic_DNA"/>
</dbReference>
<name>A0A6M3XKP2_9ZZZZ</name>
<sequence length="133" mass="14289">MLKLSIIPFVLVLSGTVAACGDGVSDPAGRPRNSAEYDAQMAAWEAASASGNAKVEDIPMLTREQKERVVREQFDGKADAGDIKGRPGDSADTVRRAKEGFVAYYNAPYGTVEEREAWGRFMRAVHEAPGAAN</sequence>
<proteinExistence type="predicted"/>
<gene>
    <name evidence="2" type="ORF">TM448B01340_0004</name>
</gene>